<feature type="binding site" evidence="8">
    <location>
        <position position="104"/>
    </location>
    <ligand>
        <name>ATP</name>
        <dbReference type="ChEBI" id="CHEBI:30616"/>
    </ligand>
</feature>
<dbReference type="Proteomes" id="UP000037848">
    <property type="component" value="Unassembled WGS sequence"/>
</dbReference>
<keyword evidence="2 8" id="KW-0808">Transferase</keyword>
<accession>A0A0N1MU75</accession>
<dbReference type="EC" id="2.7.7.-" evidence="8"/>
<feature type="binding site" evidence="8">
    <location>
        <position position="167"/>
    </location>
    <ligand>
        <name>ATP</name>
        <dbReference type="ChEBI" id="CHEBI:30616"/>
    </ligand>
</feature>
<comment type="catalytic activity">
    <reaction evidence="8">
        <text>L-tyrosyl-[protein] + ATP = O-(5'-adenylyl)-L-tyrosyl-[protein] + diphosphate</text>
        <dbReference type="Rhea" id="RHEA:54288"/>
        <dbReference type="Rhea" id="RHEA-COMP:10136"/>
        <dbReference type="Rhea" id="RHEA-COMP:13846"/>
        <dbReference type="ChEBI" id="CHEBI:30616"/>
        <dbReference type="ChEBI" id="CHEBI:33019"/>
        <dbReference type="ChEBI" id="CHEBI:46858"/>
        <dbReference type="ChEBI" id="CHEBI:83624"/>
        <dbReference type="EC" id="2.7.7.108"/>
    </reaction>
</comment>
<feature type="binding site" evidence="8">
    <location>
        <position position="81"/>
    </location>
    <ligand>
        <name>ATP</name>
        <dbReference type="ChEBI" id="CHEBI:30616"/>
    </ligand>
</feature>
<comment type="caution">
    <text evidence="9">The sequence shown here is derived from an EMBL/GenBank/DDBJ whole genome shotgun (WGS) entry which is preliminary data.</text>
</comment>
<feature type="binding site" evidence="8">
    <location>
        <position position="117"/>
    </location>
    <ligand>
        <name>ATP</name>
        <dbReference type="ChEBI" id="CHEBI:30616"/>
    </ligand>
</feature>
<feature type="binding site" evidence="8">
    <location>
        <position position="245"/>
    </location>
    <ligand>
        <name>Mg(2+)</name>
        <dbReference type="ChEBI" id="CHEBI:18420"/>
    </ligand>
</feature>
<evidence type="ECO:0000256" key="2">
    <source>
        <dbReference type="ARBA" id="ARBA00022679"/>
    </source>
</evidence>
<evidence type="ECO:0000313" key="10">
    <source>
        <dbReference type="Proteomes" id="UP000037848"/>
    </source>
</evidence>
<feature type="active site" description="Proton acceptor" evidence="8">
    <location>
        <position position="244"/>
    </location>
</feature>
<proteinExistence type="inferred from homology"/>
<comment type="catalytic activity">
    <reaction evidence="8">
        <text>L-seryl-[protein] + ATP = 3-O-(5'-adenylyl)-L-seryl-[protein] + diphosphate</text>
        <dbReference type="Rhea" id="RHEA:58120"/>
        <dbReference type="Rhea" id="RHEA-COMP:9863"/>
        <dbReference type="Rhea" id="RHEA-COMP:15073"/>
        <dbReference type="ChEBI" id="CHEBI:29999"/>
        <dbReference type="ChEBI" id="CHEBI:30616"/>
        <dbReference type="ChEBI" id="CHEBI:33019"/>
        <dbReference type="ChEBI" id="CHEBI:142516"/>
        <dbReference type="EC" id="2.7.7.108"/>
    </reaction>
</comment>
<dbReference type="InterPro" id="IPR003846">
    <property type="entry name" value="SelO"/>
</dbReference>
<comment type="catalytic activity">
    <reaction evidence="8">
        <text>L-threonyl-[protein] + ATP = 3-O-(5'-adenylyl)-L-threonyl-[protein] + diphosphate</text>
        <dbReference type="Rhea" id="RHEA:54292"/>
        <dbReference type="Rhea" id="RHEA-COMP:11060"/>
        <dbReference type="Rhea" id="RHEA-COMP:13847"/>
        <dbReference type="ChEBI" id="CHEBI:30013"/>
        <dbReference type="ChEBI" id="CHEBI:30616"/>
        <dbReference type="ChEBI" id="CHEBI:33019"/>
        <dbReference type="ChEBI" id="CHEBI:138113"/>
        <dbReference type="EC" id="2.7.7.108"/>
    </reaction>
</comment>
<feature type="binding site" evidence="8">
    <location>
        <position position="84"/>
    </location>
    <ligand>
        <name>ATP</name>
        <dbReference type="ChEBI" id="CHEBI:30616"/>
    </ligand>
</feature>
<dbReference type="AlphaFoldDB" id="A0A0N1MU75"/>
<dbReference type="OrthoDB" id="9776281at2"/>
<comment type="catalytic activity">
    <reaction evidence="8">
        <text>L-seryl-[protein] + UTP = O-(5'-uridylyl)-L-seryl-[protein] + diphosphate</text>
        <dbReference type="Rhea" id="RHEA:64604"/>
        <dbReference type="Rhea" id="RHEA-COMP:9863"/>
        <dbReference type="Rhea" id="RHEA-COMP:16635"/>
        <dbReference type="ChEBI" id="CHEBI:29999"/>
        <dbReference type="ChEBI" id="CHEBI:33019"/>
        <dbReference type="ChEBI" id="CHEBI:46398"/>
        <dbReference type="ChEBI" id="CHEBI:156051"/>
    </reaction>
</comment>
<keyword evidence="10" id="KW-1185">Reference proteome</keyword>
<feature type="binding site" evidence="8">
    <location>
        <position position="254"/>
    </location>
    <ligand>
        <name>ATP</name>
        <dbReference type="ChEBI" id="CHEBI:30616"/>
    </ligand>
</feature>
<name>A0A0N1MU75_9GAMM</name>
<comment type="similarity">
    <text evidence="1 8">Belongs to the SELO family.</text>
</comment>
<keyword evidence="6 8" id="KW-0067">ATP-binding</keyword>
<dbReference type="GO" id="GO:0005524">
    <property type="term" value="F:ATP binding"/>
    <property type="evidence" value="ECO:0007669"/>
    <property type="project" value="UniProtKB-UniRule"/>
</dbReference>
<dbReference type="GO" id="GO:0000287">
    <property type="term" value="F:magnesium ion binding"/>
    <property type="evidence" value="ECO:0007669"/>
    <property type="project" value="UniProtKB-UniRule"/>
</dbReference>
<comment type="function">
    <text evidence="8">Nucleotidyltransferase involved in the post-translational modification of proteins. It can catalyze the addition of adenosine monophosphate (AMP) or uridine monophosphate (UMP) to a protein, resulting in modifications known as AMPylation and UMPylation.</text>
</comment>
<protein>
    <recommendedName>
        <fullName evidence="8">Protein nucleotidyltransferase YdiU</fullName>
        <ecNumber evidence="8">2.7.7.-</ecNumber>
    </recommendedName>
    <alternativeName>
        <fullName evidence="8">Protein adenylyltransferase YdiU</fullName>
        <ecNumber evidence="8">2.7.7.108</ecNumber>
    </alternativeName>
    <alternativeName>
        <fullName evidence="8">Protein uridylyltransferase YdiU</fullName>
        <ecNumber evidence="8">2.7.7.-</ecNumber>
    </alternativeName>
</protein>
<dbReference type="RefSeq" id="WP_054452889.1">
    <property type="nucleotide sequence ID" value="NZ_LHPH01000002.1"/>
</dbReference>
<dbReference type="GO" id="GO:0030145">
    <property type="term" value="F:manganese ion binding"/>
    <property type="evidence" value="ECO:0007669"/>
    <property type="project" value="UniProtKB-UniRule"/>
</dbReference>
<feature type="binding site" evidence="8">
    <location>
        <position position="174"/>
    </location>
    <ligand>
        <name>ATP</name>
        <dbReference type="ChEBI" id="CHEBI:30616"/>
    </ligand>
</feature>
<keyword evidence="4 8" id="KW-0479">Metal-binding</keyword>
<feature type="binding site" evidence="8">
    <location>
        <position position="83"/>
    </location>
    <ligand>
        <name>ATP</name>
        <dbReference type="ChEBI" id="CHEBI:30616"/>
    </ligand>
</feature>
<keyword evidence="7 8" id="KW-0460">Magnesium</keyword>
<dbReference type="NCBIfam" id="NF000658">
    <property type="entry name" value="PRK00029.1"/>
    <property type="match status" value="1"/>
</dbReference>
<reference evidence="9 10" key="1">
    <citation type="submission" date="2015-08" db="EMBL/GenBank/DDBJ databases">
        <title>Draft Genome Sequence of Pseudoalteromonas porphyrae UCD-SED14.</title>
        <authorList>
            <person name="Coil D.A."/>
            <person name="Jospin G."/>
            <person name="Lee R.D."/>
            <person name="Eisen J.A."/>
        </authorList>
    </citation>
    <scope>NUCLEOTIDE SEQUENCE [LARGE SCALE GENOMIC DNA]</scope>
    <source>
        <strain evidence="9 10">UCD-SED14</strain>
    </source>
</reference>
<evidence type="ECO:0000313" key="9">
    <source>
        <dbReference type="EMBL" id="KPH65256.1"/>
    </source>
</evidence>
<evidence type="ECO:0000256" key="7">
    <source>
        <dbReference type="ARBA" id="ARBA00022842"/>
    </source>
</evidence>
<evidence type="ECO:0000256" key="1">
    <source>
        <dbReference type="ARBA" id="ARBA00009747"/>
    </source>
</evidence>
<dbReference type="PANTHER" id="PTHR32057">
    <property type="entry name" value="PROTEIN ADENYLYLTRANSFERASE SELO, MITOCHONDRIAL"/>
    <property type="match status" value="1"/>
</dbReference>
<evidence type="ECO:0000256" key="8">
    <source>
        <dbReference type="HAMAP-Rule" id="MF_00692"/>
    </source>
</evidence>
<feature type="binding site" evidence="8">
    <location>
        <position position="116"/>
    </location>
    <ligand>
        <name>ATP</name>
        <dbReference type="ChEBI" id="CHEBI:30616"/>
    </ligand>
</feature>
<dbReference type="Pfam" id="PF02696">
    <property type="entry name" value="SelO"/>
    <property type="match status" value="1"/>
</dbReference>
<keyword evidence="8" id="KW-0464">Manganese</keyword>
<organism evidence="9 10">
    <name type="scientific">Pseudoalteromonas porphyrae</name>
    <dbReference type="NCBI Taxonomy" id="187330"/>
    <lineage>
        <taxon>Bacteria</taxon>
        <taxon>Pseudomonadati</taxon>
        <taxon>Pseudomonadota</taxon>
        <taxon>Gammaproteobacteria</taxon>
        <taxon>Alteromonadales</taxon>
        <taxon>Pseudoalteromonadaceae</taxon>
        <taxon>Pseudoalteromonas</taxon>
    </lineage>
</organism>
<dbReference type="STRING" id="187330.AMS58_20550"/>
<keyword evidence="5 8" id="KW-0547">Nucleotide-binding</keyword>
<sequence>MKLVSRYTHIAEDFAVPDLPSPVVAPTLLLWNEAVAKQLDIQVSPSERASIFSGNTSNSTVAAVALGYSGHQFGHFSPRLGDGRAHLLGAVSDQHQQLWDIQLKGSGATPFSRGGDGRCAIGPAIREYIMSEAMHGLSVPTTRCLAVVASGETVYRQPPQQGAIVTRVASSHIRVGSFQYLATQGDVSALQALADSAIARHYPEIQSTGSDRYLAFLKAVIEKQITLVVSWMRVGFIHGVMNTDNTLISGETIDYGPCAMMNQFDFDTVFSSIDRQARYAFGSQPNIANWNCARLAESLLPLIHEDDEQAVELLSPLINGFAEQFNQAFTQMWAQKLGFAGHHTDDAQLVAELLAILKDHRLDYTNTFDELTKSLQGEQVISQPLKAWSLKWLKRTDQHSFAIMRAANPMMIPRNHIVEAIIEEFENKGSSEVLAAYLVALQNPYKLMIENAQWLQPPADGGAQYKTFCGT</sequence>
<keyword evidence="3 8" id="KW-0548">Nucleotidyltransferase</keyword>
<dbReference type="EC" id="2.7.7.108" evidence="8"/>
<comment type="catalytic activity">
    <reaction evidence="8">
        <text>L-tyrosyl-[protein] + UTP = O-(5'-uridylyl)-L-tyrosyl-[protein] + diphosphate</text>
        <dbReference type="Rhea" id="RHEA:83887"/>
        <dbReference type="Rhea" id="RHEA-COMP:10136"/>
        <dbReference type="Rhea" id="RHEA-COMP:20238"/>
        <dbReference type="ChEBI" id="CHEBI:33019"/>
        <dbReference type="ChEBI" id="CHEBI:46398"/>
        <dbReference type="ChEBI" id="CHEBI:46858"/>
        <dbReference type="ChEBI" id="CHEBI:90602"/>
    </reaction>
</comment>
<evidence type="ECO:0000256" key="3">
    <source>
        <dbReference type="ARBA" id="ARBA00022695"/>
    </source>
</evidence>
<feature type="binding site" evidence="8">
    <location>
        <position position="254"/>
    </location>
    <ligand>
        <name>Mg(2+)</name>
        <dbReference type="ChEBI" id="CHEBI:18420"/>
    </ligand>
</feature>
<gene>
    <name evidence="8" type="primary">ydiU</name>
    <name evidence="8" type="synonym">selO</name>
    <name evidence="9" type="ORF">ADS77_03030</name>
</gene>
<evidence type="ECO:0000256" key="5">
    <source>
        <dbReference type="ARBA" id="ARBA00022741"/>
    </source>
</evidence>
<evidence type="ECO:0000256" key="4">
    <source>
        <dbReference type="ARBA" id="ARBA00022723"/>
    </source>
</evidence>
<evidence type="ECO:0000256" key="6">
    <source>
        <dbReference type="ARBA" id="ARBA00022840"/>
    </source>
</evidence>
<dbReference type="GO" id="GO:0070733">
    <property type="term" value="F:AMPylase activity"/>
    <property type="evidence" value="ECO:0007669"/>
    <property type="project" value="UniProtKB-EC"/>
</dbReference>
<dbReference type="EMBL" id="LHPH01000002">
    <property type="protein sequence ID" value="KPH65256.1"/>
    <property type="molecule type" value="Genomic_DNA"/>
</dbReference>
<dbReference type="PATRIC" id="fig|187330.3.peg.645"/>
<comment type="catalytic activity">
    <reaction evidence="8">
        <text>L-histidyl-[protein] + UTP = N(tele)-(5'-uridylyl)-L-histidyl-[protein] + diphosphate</text>
        <dbReference type="Rhea" id="RHEA:83891"/>
        <dbReference type="Rhea" id="RHEA-COMP:9745"/>
        <dbReference type="Rhea" id="RHEA-COMP:20239"/>
        <dbReference type="ChEBI" id="CHEBI:29979"/>
        <dbReference type="ChEBI" id="CHEBI:33019"/>
        <dbReference type="ChEBI" id="CHEBI:46398"/>
        <dbReference type="ChEBI" id="CHEBI:233474"/>
    </reaction>
</comment>
<dbReference type="PANTHER" id="PTHR32057:SF14">
    <property type="entry name" value="PROTEIN ADENYLYLTRANSFERASE SELO, MITOCHONDRIAL"/>
    <property type="match status" value="1"/>
</dbReference>
<comment type="cofactor">
    <cofactor evidence="8">
        <name>Mg(2+)</name>
        <dbReference type="ChEBI" id="CHEBI:18420"/>
    </cofactor>
    <cofactor evidence="8">
        <name>Mn(2+)</name>
        <dbReference type="ChEBI" id="CHEBI:29035"/>
    </cofactor>
</comment>
<dbReference type="HAMAP" id="MF_00692">
    <property type="entry name" value="SelO"/>
    <property type="match status" value="1"/>
</dbReference>